<feature type="domain" description="PKD" evidence="7">
    <location>
        <begin position="2244"/>
        <end position="2263"/>
    </location>
</feature>
<feature type="domain" description="PKD" evidence="7">
    <location>
        <begin position="2510"/>
        <end position="2558"/>
    </location>
</feature>
<accession>A0A2N3HSU5</accession>
<evidence type="ECO:0000313" key="8">
    <source>
        <dbReference type="EMBL" id="PKQ61121.1"/>
    </source>
</evidence>
<dbReference type="GO" id="GO:0005886">
    <property type="term" value="C:plasma membrane"/>
    <property type="evidence" value="ECO:0007669"/>
    <property type="project" value="TreeGrafter"/>
</dbReference>
<feature type="signal peptide" evidence="6">
    <location>
        <begin position="1"/>
        <end position="30"/>
    </location>
</feature>
<evidence type="ECO:0000259" key="7">
    <source>
        <dbReference type="PROSITE" id="PS50093"/>
    </source>
</evidence>
<dbReference type="GO" id="GO:0005261">
    <property type="term" value="F:monoatomic cation channel activity"/>
    <property type="evidence" value="ECO:0007669"/>
    <property type="project" value="TreeGrafter"/>
</dbReference>
<keyword evidence="2" id="KW-0812">Transmembrane</keyword>
<organism evidence="8 9">
    <name type="scientific">Labilibaculum filiforme</name>
    <dbReference type="NCBI Taxonomy" id="1940526"/>
    <lineage>
        <taxon>Bacteria</taxon>
        <taxon>Pseudomonadati</taxon>
        <taxon>Bacteroidota</taxon>
        <taxon>Bacteroidia</taxon>
        <taxon>Marinilabiliales</taxon>
        <taxon>Marinifilaceae</taxon>
        <taxon>Labilibaculum</taxon>
    </lineage>
</organism>
<protein>
    <recommendedName>
        <fullName evidence="7">PKD domain-containing protein</fullName>
    </recommendedName>
</protein>
<name>A0A2N3HSU5_9BACT</name>
<comment type="caution">
    <text evidence="8">The sequence shown here is derived from an EMBL/GenBank/DDBJ whole genome shotgun (WGS) entry which is preliminary data.</text>
</comment>
<keyword evidence="6" id="KW-0732">Signal</keyword>
<feature type="domain" description="PKD" evidence="7">
    <location>
        <begin position="575"/>
        <end position="620"/>
    </location>
</feature>
<dbReference type="PANTHER" id="PTHR46730:SF4">
    <property type="entry name" value="POLYCYSTIC KIDNEY DISEASE PROTEIN 1-LIKE 1"/>
    <property type="match status" value="1"/>
</dbReference>
<dbReference type="InterPro" id="IPR022409">
    <property type="entry name" value="PKD/Chitinase_dom"/>
</dbReference>
<evidence type="ECO:0000256" key="5">
    <source>
        <dbReference type="ARBA" id="ARBA00023136"/>
    </source>
</evidence>
<keyword evidence="9" id="KW-1185">Reference proteome</keyword>
<dbReference type="EMBL" id="MVDD01000017">
    <property type="protein sequence ID" value="PKQ61121.1"/>
    <property type="molecule type" value="Genomic_DNA"/>
</dbReference>
<dbReference type="InterPro" id="IPR035986">
    <property type="entry name" value="PKD_dom_sf"/>
</dbReference>
<dbReference type="RefSeq" id="WP_101262935.1">
    <property type="nucleotide sequence ID" value="NZ_MVDD01000017.1"/>
</dbReference>
<dbReference type="CDD" id="cd00146">
    <property type="entry name" value="PKD"/>
    <property type="match status" value="8"/>
</dbReference>
<sequence>MIYSHSTKIQNLLKSSFIFLTLLISFNAYAADPPNCNFGDTDGYFYHWDFSATNLKFDFELKNLTDATITANITKYKIDWGDASAIETITNGNFPKSHPYKTQGQFELKITITHLGIEYLYEYKVYNTFPTVTLDKLEGNKGCIGQKFVFQISNYEENPSTTLYAWYFDDTDEYIDWTHKEALENDGKISHTYLVGSCSEEGDRNHFNVTMTPSIEIGSNELKDTGTGINGIEISQPTSISLSLQVGKIEESINSTHTGCINNTEFEFDNTSDYGLQGSKCKETDEHGWIVTKYEDGIEVGDAVLGTDYYFAKGNSDSKGDISIKFLQTGTYKISFYLKNSCSSDADVTMETTGEISIYENENTSTYTPPNFCLADGETVSFTTEEDAAIEALQKTTYLWSSSATSYTFEEGTTKNSKDPKIKFNEAGKHIVSLQKESLCGIENYEYVVEVSDVPIVSINNLSDLIDNGHCGTFTFSPTADFIDNGKETFGIEDNVIDQYKWTFTNNGTITTSSDKDPKNISFDKVGKSSISLRAHNTKCGWSSDDLLEFEIYEIPTPVIDRVDQACQEEEINYSAQPDGMASYQWTFADGTVNNNKECTHIYPTAGTFTDKLTVTSSDGCSNFVEKLITIIAKPTVNAGTDLSICNNDTSFEITDANAKDYLTIEWTTNGDGTFLNKNATKSTYNLGTEDLTKSTIELTLTATGNGTCGNEFDKKTITITPSPTVSLDKATDKTCQSATYIITGASVENAKSLKWTADQAGIFSDQNIENPSFTPASDFSGTVNLTLTAYGNGTCAEAQKSFELVVVKLPTVDAKEDIDICEGENVNLSGTSSSSAIKWLSSGDGKFSDENSLISTYTPGTNDIKNGSVILELQALGDAPCIVSDLKTITIFKKPSANAGADASMCKTDVNYTIQAGTDPSLAQATNYNSLSWTSSGTGSFTNNTIINATYIPTEKDLTDGSVELSLEAKPNSACPDPAIDKMTLTFTDVPEAIAGVNIKGCQASKISLVGTAKYHSSVLWTSSGKGVFEDPTQLATNYQPDPDETGNYTLTLTATSTGSCDPVSDALQLTLIGKVTVEAGDDGEVCSNGIYNITTGKNGASTYSSDDILWTSDGDGSFENANTINASYTPGANDIIKKSVKLTLTAQPLAPCIQDQSDFMTLNITPAPTAVAGKDKAICQGESFKMEDASVENTSSLQWKTSSTDGFFENETSLTATYHPGKNDIGKYTLTLVANGNGSCSFTQDELELNITAAPTVSIEDKVTICEDGNYEISSAITNNSPSFSWTTTGLGTLSDTDGLSPTYQTAVDETGDITICLTAEGNGKCSSRTACSTLTITPHPFIEAGNDGEVCSNQNYTMNVGSNAGQIKAESWSSIEYQSSGDGLFIDQDGLKATYVPGDKDKENKEVDITIKAHAINPPCDNYAEDVMKLRITPAPIMNAGTDDKICQGNTYQLVNSSEQNTSNLTWTSSDGGGFSDPNTLQPIYSPETNKTGNVILTLTGEGNGSCSEASNQMTLLIVPIPKVKAGDDASICFNKNYDLTSAVASSFSTIKWTSSGSGTFSDPAELNPTYLPSEEDYKSGNVKLTITVQGLTPCLMDAKDDLELNFIEAPFVSAGNDDEICEENGKYTIKVKSIDNPTGSDAKDVSSFIWETDGKGSLQNSNTLSPTYIPALYETGTIQLTIKAEGFSNCGPIEDTMELTIIPTPVPDFNIGTSCIGSTVSFEDISTNGDYSIEKWAWNFGDGNSSEEQNTSHEFSEIKDYTVTLSVINNKGCTSKISKTVSIHPLPKVKFTHETFAAIDIPTVFKNESLNATSYQWSFGDTGSSSEMNPEHTYLLPNTYKVILEAESKFGCFNSDSSLIEVIGKPVSGFTKTPDGCGPLTVDFTNTSKGEYMSYSWDFGNGTHSTEFTPDPVVFQPGTLSDTTYTVVLHVTNKAGTSTFTDYVIVKPLPIPLFEILPSSYGCSPVVRSIFNHSKGLPTNYHFDFGDGNTYEYDVKDIERPFDHTFLTDDTKTIYTVTLTASNECGDKSTTKDMTVFPNTAVAVFKADKTEGCAPFTVAFENLSTGAGDYLESDWIFEDGKVDIRDTKGETVYHTFDKGGIYNVQLSVHDTCATDQTTQQIIVHSAPEIDFEIGLDNLCDQEIISLFIKEELKDTFTNFTWNLGDGTTKKGTQITHTYTSAQTYTVQLAAISLENGCEKTTSKEIVINKKPHAEFTLSNVEGCEPLKVTFSNTSTDANFYQWDFKDGAKSTAENPEHTFLDGNYEISLITETTSGCLDTMTAAIIVHPKPIAEFTIADEIGCSLPFTLNVTNTTANKDLNSYTWNFGNGTISNQTDPLKEIFTDYGNFLITLKAENKFLCSDTSSYEFVIYETPNPAYQLISKTTCEGEIIEFEDISSHSEQSYWEFSDGFKTEGKTASHIFSNYGKYDLFLKSTGQGNCTDSIFIKEAVTVYPTPNIDFTWENLNTLPDGVELSATEILPNNGTVQFVNLSNEVEEDWMDKKWYTYKWNFGDLSKSLEKSPIHKYTNNGAFQVDLYAESAYSCKDSITKTVEIDLMSGLFVPNAFNPGNPDPQVALFLPKGIGLFKYQLEILDSWGNFIWGSDKIEEGRPAEGWDGTKNGEVVPQGVYIWKIRAVFTNGATWQGMEINGKHYREGSVTLIQ</sequence>
<dbReference type="Gene3D" id="2.60.40.10">
    <property type="entry name" value="Immunoglobulins"/>
    <property type="match status" value="11"/>
</dbReference>
<keyword evidence="4" id="KW-1133">Transmembrane helix</keyword>
<feature type="domain" description="PKD" evidence="7">
    <location>
        <begin position="2409"/>
        <end position="2439"/>
    </location>
</feature>
<feature type="chain" id="PRO_5014943532" description="PKD domain-containing protein" evidence="6">
    <location>
        <begin position="31"/>
        <end position="2666"/>
    </location>
</feature>
<reference evidence="8 9" key="1">
    <citation type="journal article" date="2017" name="Front. Microbiol.">
        <title>Labilibaculum manganireducens gen. nov., sp. nov. and Labilibaculum filiforme sp. nov., Novel Bacteroidetes Isolated from Subsurface Sediments of the Baltic Sea.</title>
        <authorList>
            <person name="Vandieken V."/>
            <person name="Marshall I.P."/>
            <person name="Niemann H."/>
            <person name="Engelen B."/>
            <person name="Cypionka H."/>
        </authorList>
    </citation>
    <scope>NUCLEOTIDE SEQUENCE [LARGE SCALE GENOMIC DNA]</scope>
    <source>
        <strain evidence="8 9">59.16B</strain>
    </source>
</reference>
<comment type="subcellular location">
    <subcellularLocation>
        <location evidence="1">Membrane</location>
        <topology evidence="1">Multi-pass membrane protein</topology>
    </subcellularLocation>
</comment>
<evidence type="ECO:0000256" key="6">
    <source>
        <dbReference type="SAM" id="SignalP"/>
    </source>
</evidence>
<feature type="domain" description="PKD" evidence="7">
    <location>
        <begin position="2325"/>
        <end position="2360"/>
    </location>
</feature>
<feature type="domain" description="PKD" evidence="7">
    <location>
        <begin position="1869"/>
        <end position="1950"/>
    </location>
</feature>
<evidence type="ECO:0000313" key="9">
    <source>
        <dbReference type="Proteomes" id="UP000233535"/>
    </source>
</evidence>
<dbReference type="PROSITE" id="PS50093">
    <property type="entry name" value="PKD"/>
    <property type="match status" value="10"/>
</dbReference>
<dbReference type="SUPFAM" id="SSF49299">
    <property type="entry name" value="PKD domain"/>
    <property type="match status" value="12"/>
</dbReference>
<dbReference type="Pfam" id="PF18911">
    <property type="entry name" value="PKD_4"/>
    <property type="match status" value="8"/>
</dbReference>
<dbReference type="OrthoDB" id="7794186at2"/>
<feature type="domain" description="PKD" evidence="7">
    <location>
        <begin position="2151"/>
        <end position="2194"/>
    </location>
</feature>
<feature type="domain" description="PKD" evidence="7">
    <location>
        <begin position="1811"/>
        <end position="1866"/>
    </location>
</feature>
<evidence type="ECO:0000256" key="3">
    <source>
        <dbReference type="ARBA" id="ARBA00022737"/>
    </source>
</evidence>
<dbReference type="GO" id="GO:0006816">
    <property type="term" value="P:calcium ion transport"/>
    <property type="evidence" value="ECO:0007669"/>
    <property type="project" value="TreeGrafter"/>
</dbReference>
<dbReference type="SMART" id="SM00089">
    <property type="entry name" value="PKD"/>
    <property type="match status" value="11"/>
</dbReference>
<evidence type="ECO:0000256" key="2">
    <source>
        <dbReference type="ARBA" id="ARBA00022692"/>
    </source>
</evidence>
<evidence type="ECO:0000256" key="4">
    <source>
        <dbReference type="ARBA" id="ARBA00022989"/>
    </source>
</evidence>
<gene>
    <name evidence="8" type="ORF">BZG02_16895</name>
</gene>
<evidence type="ECO:0000256" key="1">
    <source>
        <dbReference type="ARBA" id="ARBA00004141"/>
    </source>
</evidence>
<dbReference type="PANTHER" id="PTHR46730">
    <property type="entry name" value="POLYCYSTIN-1"/>
    <property type="match status" value="1"/>
</dbReference>
<proteinExistence type="predicted"/>
<feature type="domain" description="PKD" evidence="7">
    <location>
        <begin position="1723"/>
        <end position="1787"/>
    </location>
</feature>
<dbReference type="Proteomes" id="UP000233535">
    <property type="component" value="Unassembled WGS sequence"/>
</dbReference>
<dbReference type="InterPro" id="IPR000601">
    <property type="entry name" value="PKD_dom"/>
</dbReference>
<keyword evidence="5" id="KW-0472">Membrane</keyword>
<feature type="domain" description="PKD" evidence="7">
    <location>
        <begin position="2045"/>
        <end position="2127"/>
    </location>
</feature>
<keyword evidence="3" id="KW-0677">Repeat</keyword>
<dbReference type="InterPro" id="IPR013783">
    <property type="entry name" value="Ig-like_fold"/>
</dbReference>